<gene>
    <name evidence="2" type="ORF">QBC33DRAFT_35695</name>
</gene>
<evidence type="ECO:0000313" key="2">
    <source>
        <dbReference type="EMBL" id="KAK1772954.1"/>
    </source>
</evidence>
<reference evidence="2" key="1">
    <citation type="submission" date="2023-06" db="EMBL/GenBank/DDBJ databases">
        <title>Genome-scale phylogeny and comparative genomics of the fungal order Sordariales.</title>
        <authorList>
            <consortium name="Lawrence Berkeley National Laboratory"/>
            <person name="Hensen N."/>
            <person name="Bonometti L."/>
            <person name="Westerberg I."/>
            <person name="Brannstrom I.O."/>
            <person name="Guillou S."/>
            <person name="Cros-Aarteil S."/>
            <person name="Calhoun S."/>
            <person name="Haridas S."/>
            <person name="Kuo A."/>
            <person name="Mondo S."/>
            <person name="Pangilinan J."/>
            <person name="Riley R."/>
            <person name="Labutti K."/>
            <person name="Andreopoulos B."/>
            <person name="Lipzen A."/>
            <person name="Chen C."/>
            <person name="Yanf M."/>
            <person name="Daum C."/>
            <person name="Ng V."/>
            <person name="Clum A."/>
            <person name="Steindorff A."/>
            <person name="Ohm R."/>
            <person name="Martin F."/>
            <person name="Silar P."/>
            <person name="Natvig D."/>
            <person name="Lalanne C."/>
            <person name="Gautier V."/>
            <person name="Ament-Velasquez S.L."/>
            <person name="Kruys A."/>
            <person name="Hutchinson M.I."/>
            <person name="Powell A.J."/>
            <person name="Barry K."/>
            <person name="Miller A.N."/>
            <person name="Grigoriev I.V."/>
            <person name="Debuchy R."/>
            <person name="Gladieux P."/>
            <person name="Thoren M.H."/>
            <person name="Johannesson H."/>
        </authorList>
    </citation>
    <scope>NUCLEOTIDE SEQUENCE</scope>
    <source>
        <strain evidence="2">8032-3</strain>
    </source>
</reference>
<evidence type="ECO:0000313" key="3">
    <source>
        <dbReference type="Proteomes" id="UP001244011"/>
    </source>
</evidence>
<sequence length="487" mass="52377">MSESSSPPRRPRLSLQIKAISKGAGARKSRTLAASVDPSSPTSFNTLSNVYVTAIDRSTPVQQQEPVTAIRTKVVLQTPQNDGKERRHQSPYLGPYLDTPLTAQPLSPAVSRDVNFPSTMTATPPLSAGPADPNMARIFSFSPRDTAGPWAGIHVPPSPGTPQRRTTLPASLAKPPYTHPRCLHSILRNSPLPPLSTKSPLSPSRRSLRLQEKAAKRVAYNSPLEQTITTNKYVKSHVDLLSDDASPFSPSNAEEDPETVLDHTMAYTGNETRDGGQTPGPFEEMRRRMAGLGTSSLLSPVAAGVKKRKKEKKRRWVWTIGQDEEEDDVAIPKVAEKPAESPAPEPVVPVIAVPAPRPRRQKTARVISLSAPAAVAPPAPIEHIPTLAAESSWPAEPPTPSVESAMSQDSVFDMSADVEMSDVSSMLSEVDGKAMLDPDMMELDVDTPVATSGALVMGSKWLDSVDLGLLRQGTNRDTPIPPDLVAA</sequence>
<organism evidence="2 3">
    <name type="scientific">Phialemonium atrogriseum</name>
    <dbReference type="NCBI Taxonomy" id="1093897"/>
    <lineage>
        <taxon>Eukaryota</taxon>
        <taxon>Fungi</taxon>
        <taxon>Dikarya</taxon>
        <taxon>Ascomycota</taxon>
        <taxon>Pezizomycotina</taxon>
        <taxon>Sordariomycetes</taxon>
        <taxon>Sordariomycetidae</taxon>
        <taxon>Cephalothecales</taxon>
        <taxon>Cephalothecaceae</taxon>
        <taxon>Phialemonium</taxon>
    </lineage>
</organism>
<evidence type="ECO:0000256" key="1">
    <source>
        <dbReference type="SAM" id="MobiDB-lite"/>
    </source>
</evidence>
<name>A0AAJ0CCZ3_9PEZI</name>
<dbReference type="RefSeq" id="XP_060289167.1">
    <property type="nucleotide sequence ID" value="XM_060423882.1"/>
</dbReference>
<dbReference type="Proteomes" id="UP001244011">
    <property type="component" value="Unassembled WGS sequence"/>
</dbReference>
<feature type="region of interest" description="Disordered" evidence="1">
    <location>
        <begin position="21"/>
        <end position="40"/>
    </location>
</feature>
<dbReference type="EMBL" id="MU838997">
    <property type="protein sequence ID" value="KAK1772954.1"/>
    <property type="molecule type" value="Genomic_DNA"/>
</dbReference>
<evidence type="ECO:0008006" key="4">
    <source>
        <dbReference type="Google" id="ProtNLM"/>
    </source>
</evidence>
<dbReference type="GeneID" id="85307069"/>
<keyword evidence="3" id="KW-1185">Reference proteome</keyword>
<accession>A0AAJ0CCZ3</accession>
<dbReference type="AlphaFoldDB" id="A0AAJ0CCZ3"/>
<comment type="caution">
    <text evidence="2">The sequence shown here is derived from an EMBL/GenBank/DDBJ whole genome shotgun (WGS) entry which is preliminary data.</text>
</comment>
<proteinExistence type="predicted"/>
<protein>
    <recommendedName>
        <fullName evidence="4">Glucan 4-alpha-glucosidase</fullName>
    </recommendedName>
</protein>